<comment type="similarity">
    <text evidence="1">Belongs to the WAPL family.</text>
</comment>
<dbReference type="InterPro" id="IPR039874">
    <property type="entry name" value="WAPL"/>
</dbReference>
<evidence type="ECO:0000313" key="4">
    <source>
        <dbReference type="EMBL" id="KAL3315437.1"/>
    </source>
</evidence>
<accession>A0ABD2Q797</accession>
<dbReference type="PANTHER" id="PTHR22100:SF13">
    <property type="entry name" value="WINGS APART-LIKE PROTEIN HOMOLOG"/>
    <property type="match status" value="1"/>
</dbReference>
<sequence length="679" mass="76673">MQAAFPANRGANKEDEKIRQKVKTTLELIKQSSSLRTTAQDCTKPEEPSSKSSLSALLPRARSIPGVNASGIANLLPNGGLASLNLKHLQTAKPLNARDLTIECLINLGQRRASDWYKSGIRETGGLDLFCETISDAAEYLTDQAQVQPSHLDELWRNETQTKDTKPRCLLGVKSGVTGLDSFTIGRLKRVQFYMRLLENMTYMSEENQQYLMKYKSGALIRQLVVFIRLCANHLPRHPAPSAYWRRLLEERTKASEQDTPEEMPLRVSQQMAEFYPGPPSSENQEEPIALPSDYEVVIDCLVRALRLLVNLSQSELVSDNLGNVPELLEVTIDCLLHLPNRFPKSRRYDLLVLNLCLLVNICQHCPEARARIVHLELPTKLDTTVQAKADSSNVPWASPIHNKKSNTEVFGEIIDLFLFREELAKNHEFERDDGSEGQKAITPVEEKSKVPSNPQSDDEDRTIEEAGLKWRLITPKASKTKKQRQLLSDRLAARIQGKRRNSQEAGEVDEEEDEDEASEEEEEEESDEEVDEDYEEEDQRGHRRRKRRRPQKGADVEFVCDTKEEKDKLQEHLSSATTHMEDSVTAAYTALLLGCIMQTSARNTEIIKARLPDGKFRPLAIMLAKLLSFLALTLGSDSRGHESISKIIKILEAQDLKEPSLDKQVNQFVAPAPIGKCF</sequence>
<dbReference type="AlphaFoldDB" id="A0ABD2Q797"/>
<evidence type="ECO:0000259" key="3">
    <source>
        <dbReference type="PROSITE" id="PS51271"/>
    </source>
</evidence>
<dbReference type="InterPro" id="IPR012502">
    <property type="entry name" value="WAPL_dom"/>
</dbReference>
<dbReference type="InterPro" id="IPR022771">
    <property type="entry name" value="WAPL_C"/>
</dbReference>
<evidence type="ECO:0000256" key="1">
    <source>
        <dbReference type="ARBA" id="ARBA00006854"/>
    </source>
</evidence>
<protein>
    <recommendedName>
        <fullName evidence="3">WAPL domain-containing protein</fullName>
    </recommendedName>
</protein>
<dbReference type="Pfam" id="PF07814">
    <property type="entry name" value="WAPL"/>
    <property type="match status" value="1"/>
</dbReference>
<comment type="caution">
    <text evidence="4">The sequence shown here is derived from an EMBL/GenBank/DDBJ whole genome shotgun (WGS) entry which is preliminary data.</text>
</comment>
<dbReference type="PROSITE" id="PS51271">
    <property type="entry name" value="WAPL"/>
    <property type="match status" value="1"/>
</dbReference>
<dbReference type="Gene3D" id="1.25.10.10">
    <property type="entry name" value="Leucine-rich Repeat Variant"/>
    <property type="match status" value="2"/>
</dbReference>
<dbReference type="PANTHER" id="PTHR22100">
    <property type="entry name" value="WINGS APART-LIKE PROTEIN HOMOLOG"/>
    <property type="match status" value="1"/>
</dbReference>
<proteinExistence type="inferred from homology"/>
<reference evidence="4 5" key="1">
    <citation type="submission" date="2024-11" db="EMBL/GenBank/DDBJ databases">
        <title>Adaptive evolution of stress response genes in parasites aligns with host niche diversity.</title>
        <authorList>
            <person name="Hahn C."/>
            <person name="Resl P."/>
        </authorList>
    </citation>
    <scope>NUCLEOTIDE SEQUENCE [LARGE SCALE GENOMIC DNA]</scope>
    <source>
        <strain evidence="4">EGGRZ-B1_66</strain>
        <tissue evidence="4">Body</tissue>
    </source>
</reference>
<dbReference type="EMBL" id="JBJKFK010000752">
    <property type="protein sequence ID" value="KAL3315437.1"/>
    <property type="molecule type" value="Genomic_DNA"/>
</dbReference>
<feature type="region of interest" description="Disordered" evidence="2">
    <location>
        <begin position="29"/>
        <end position="55"/>
    </location>
</feature>
<feature type="compositionally biased region" description="Polar residues" evidence="2">
    <location>
        <begin position="30"/>
        <end position="41"/>
    </location>
</feature>
<feature type="compositionally biased region" description="Acidic residues" evidence="2">
    <location>
        <begin position="507"/>
        <end position="539"/>
    </location>
</feature>
<organism evidence="4 5">
    <name type="scientific">Cichlidogyrus casuarinus</name>
    <dbReference type="NCBI Taxonomy" id="1844966"/>
    <lineage>
        <taxon>Eukaryota</taxon>
        <taxon>Metazoa</taxon>
        <taxon>Spiralia</taxon>
        <taxon>Lophotrochozoa</taxon>
        <taxon>Platyhelminthes</taxon>
        <taxon>Monogenea</taxon>
        <taxon>Monopisthocotylea</taxon>
        <taxon>Dactylogyridea</taxon>
        <taxon>Ancyrocephalidae</taxon>
        <taxon>Cichlidogyrus</taxon>
    </lineage>
</organism>
<dbReference type="Proteomes" id="UP001626550">
    <property type="component" value="Unassembled WGS sequence"/>
</dbReference>
<dbReference type="InterPro" id="IPR011989">
    <property type="entry name" value="ARM-like"/>
</dbReference>
<feature type="domain" description="WAPL" evidence="3">
    <location>
        <begin position="100"/>
        <end position="634"/>
    </location>
</feature>
<name>A0ABD2Q797_9PLAT</name>
<feature type="region of interest" description="Disordered" evidence="2">
    <location>
        <begin position="429"/>
        <end position="463"/>
    </location>
</feature>
<feature type="compositionally biased region" description="Basic residues" evidence="2">
    <location>
        <begin position="542"/>
        <end position="552"/>
    </location>
</feature>
<evidence type="ECO:0000313" key="5">
    <source>
        <dbReference type="Proteomes" id="UP001626550"/>
    </source>
</evidence>
<evidence type="ECO:0000256" key="2">
    <source>
        <dbReference type="SAM" id="MobiDB-lite"/>
    </source>
</evidence>
<gene>
    <name evidence="4" type="ORF">Ciccas_005929</name>
</gene>
<keyword evidence="5" id="KW-1185">Reference proteome</keyword>
<feature type="region of interest" description="Disordered" evidence="2">
    <location>
        <begin position="498"/>
        <end position="555"/>
    </location>
</feature>